<dbReference type="Proteomes" id="UP000036325">
    <property type="component" value="Unassembled WGS sequence"/>
</dbReference>
<gene>
    <name evidence="5" type="ORF">TU86_11785</name>
</gene>
<dbReference type="OrthoDB" id="8964816at2"/>
<dbReference type="RefSeq" id="WP_048364488.1">
    <property type="nucleotide sequence ID" value="NZ_JAAEBV010000004.1"/>
</dbReference>
<comment type="caution">
    <text evidence="5">The sequence shown here is derived from an EMBL/GenBank/DDBJ whole genome shotgun (WGS) entry which is preliminary data.</text>
</comment>
<evidence type="ECO:0000256" key="1">
    <source>
        <dbReference type="ARBA" id="ARBA00022553"/>
    </source>
</evidence>
<dbReference type="Gene3D" id="3.40.50.2300">
    <property type="match status" value="1"/>
</dbReference>
<dbReference type="AlphaFoldDB" id="A0A0J6J3I8"/>
<dbReference type="CDD" id="cd00156">
    <property type="entry name" value="REC"/>
    <property type="match status" value="1"/>
</dbReference>
<feature type="modified residue" description="4-aspartylphosphate" evidence="3">
    <location>
        <position position="80"/>
    </location>
</feature>
<dbReference type="STRING" id="1608994.TU86_11785"/>
<feature type="domain" description="Response regulatory" evidence="4">
    <location>
        <begin position="30"/>
        <end position="146"/>
    </location>
</feature>
<dbReference type="InterPro" id="IPR011006">
    <property type="entry name" value="CheY-like_superfamily"/>
</dbReference>
<evidence type="ECO:0000259" key="4">
    <source>
        <dbReference type="PROSITE" id="PS50110"/>
    </source>
</evidence>
<dbReference type="SUPFAM" id="SSF52172">
    <property type="entry name" value="CheY-like"/>
    <property type="match status" value="1"/>
</dbReference>
<keyword evidence="2" id="KW-0902">Two-component regulatory system</keyword>
<dbReference type="PATRIC" id="fig|1608994.3.peg.2993"/>
<dbReference type="EMBL" id="JYLF01000004">
    <property type="protein sequence ID" value="KMN13584.1"/>
    <property type="molecule type" value="Genomic_DNA"/>
</dbReference>
<sequence length="149" mass="16720">MTEHDILSDAEREALSEVMKAPIRARAAQRVLIVEDDQLARDLLSELLELHGIQCIKAAGQQQAWHTLESDKSVALLLTDLRMPPGDGLELIRQLRRSERANMPVIIMSGNAEVKDAIDGMHLSVLDFLLKPIDTEKLTALIKRELHIE</sequence>
<dbReference type="InterPro" id="IPR050595">
    <property type="entry name" value="Bact_response_regulator"/>
</dbReference>
<organism evidence="5 6">
    <name type="scientific">Pseudomonas weihenstephanensis</name>
    <dbReference type="NCBI Taxonomy" id="1608994"/>
    <lineage>
        <taxon>Bacteria</taxon>
        <taxon>Pseudomonadati</taxon>
        <taxon>Pseudomonadota</taxon>
        <taxon>Gammaproteobacteria</taxon>
        <taxon>Pseudomonadales</taxon>
        <taxon>Pseudomonadaceae</taxon>
        <taxon>Pseudomonas</taxon>
    </lineage>
</organism>
<name>A0A0J6J3I8_9PSED</name>
<evidence type="ECO:0000313" key="5">
    <source>
        <dbReference type="EMBL" id="KMN13584.1"/>
    </source>
</evidence>
<accession>A0A0J6INE9</accession>
<protein>
    <submittedName>
        <fullName evidence="5">Response regulator</fullName>
    </submittedName>
</protein>
<evidence type="ECO:0000313" key="6">
    <source>
        <dbReference type="Proteomes" id="UP000036325"/>
    </source>
</evidence>
<evidence type="ECO:0000256" key="2">
    <source>
        <dbReference type="ARBA" id="ARBA00023012"/>
    </source>
</evidence>
<dbReference type="GO" id="GO:0000160">
    <property type="term" value="P:phosphorelay signal transduction system"/>
    <property type="evidence" value="ECO:0007669"/>
    <property type="project" value="UniProtKB-KW"/>
</dbReference>
<evidence type="ECO:0000256" key="3">
    <source>
        <dbReference type="PROSITE-ProRule" id="PRU00169"/>
    </source>
</evidence>
<proteinExistence type="predicted"/>
<accession>A0A0J6J3I8</accession>
<dbReference type="SMART" id="SM00448">
    <property type="entry name" value="REC"/>
    <property type="match status" value="1"/>
</dbReference>
<dbReference type="PANTHER" id="PTHR44591:SF14">
    <property type="entry name" value="PROTEIN PILG"/>
    <property type="match status" value="1"/>
</dbReference>
<dbReference type="PANTHER" id="PTHR44591">
    <property type="entry name" value="STRESS RESPONSE REGULATOR PROTEIN 1"/>
    <property type="match status" value="1"/>
</dbReference>
<keyword evidence="1 3" id="KW-0597">Phosphoprotein</keyword>
<reference evidence="5 6" key="1">
    <citation type="submission" date="2015-02" db="EMBL/GenBank/DDBJ databases">
        <title>Pseudomonas helleri sp. nov. and Pseudomonas weihenstephanensis sp. nov., isolated from raw cows milk.</title>
        <authorList>
            <person name="von Neubeck M."/>
            <person name="Huptas C."/>
            <person name="Wenning M."/>
            <person name="Scherer S."/>
        </authorList>
    </citation>
    <scope>NUCLEOTIDE SEQUENCE [LARGE SCALE GENOMIC DNA]</scope>
    <source>
        <strain evidence="5 6">DSM 29166</strain>
    </source>
</reference>
<dbReference type="PROSITE" id="PS50110">
    <property type="entry name" value="RESPONSE_REGULATORY"/>
    <property type="match status" value="1"/>
</dbReference>
<dbReference type="InterPro" id="IPR001789">
    <property type="entry name" value="Sig_transdc_resp-reg_receiver"/>
</dbReference>
<dbReference type="Pfam" id="PF00072">
    <property type="entry name" value="Response_reg"/>
    <property type="match status" value="1"/>
</dbReference>